<evidence type="ECO:0000313" key="1">
    <source>
        <dbReference type="EMBL" id="KAG7514144.1"/>
    </source>
</evidence>
<protein>
    <submittedName>
        <fullName evidence="1">Uncharacterized protein</fullName>
    </submittedName>
</protein>
<dbReference type="Proteomes" id="UP000693946">
    <property type="component" value="Linkage Group LG14"/>
</dbReference>
<dbReference type="AlphaFoldDB" id="A0AAV6SA86"/>
<proteinExistence type="predicted"/>
<organism evidence="1 2">
    <name type="scientific">Solea senegalensis</name>
    <name type="common">Senegalese sole</name>
    <dbReference type="NCBI Taxonomy" id="28829"/>
    <lineage>
        <taxon>Eukaryota</taxon>
        <taxon>Metazoa</taxon>
        <taxon>Chordata</taxon>
        <taxon>Craniata</taxon>
        <taxon>Vertebrata</taxon>
        <taxon>Euteleostomi</taxon>
        <taxon>Actinopterygii</taxon>
        <taxon>Neopterygii</taxon>
        <taxon>Teleostei</taxon>
        <taxon>Neoteleostei</taxon>
        <taxon>Acanthomorphata</taxon>
        <taxon>Carangaria</taxon>
        <taxon>Pleuronectiformes</taxon>
        <taxon>Pleuronectoidei</taxon>
        <taxon>Soleidae</taxon>
        <taxon>Solea</taxon>
    </lineage>
</organism>
<reference evidence="1 2" key="1">
    <citation type="journal article" date="2021" name="Sci. Rep.">
        <title>Chromosome anchoring in Senegalese sole (Solea senegalensis) reveals sex-associated markers and genome rearrangements in flatfish.</title>
        <authorList>
            <person name="Guerrero-Cozar I."/>
            <person name="Gomez-Garrido J."/>
            <person name="Berbel C."/>
            <person name="Martinez-Blanch J.F."/>
            <person name="Alioto T."/>
            <person name="Claros M.G."/>
            <person name="Gagnaire P.A."/>
            <person name="Manchado M."/>
        </authorList>
    </citation>
    <scope>NUCLEOTIDE SEQUENCE [LARGE SCALE GENOMIC DNA]</scope>
    <source>
        <strain evidence="1">Sse05_10M</strain>
    </source>
</reference>
<sequence>MHHKCSDLRDRQTDIMRVEDCEPECTNRRINERFERLSEEVTVRQNVKQSKSKGGESKAVTISAAVLPEYEPRHRGAIYQTRGGNIVVCLVFNVSQMQHSNIPLCSATVTD</sequence>
<dbReference type="EMBL" id="JAGKHQ010000006">
    <property type="protein sequence ID" value="KAG7514144.1"/>
    <property type="molecule type" value="Genomic_DNA"/>
</dbReference>
<name>A0AAV6SA86_SOLSE</name>
<comment type="caution">
    <text evidence="1">The sequence shown here is derived from an EMBL/GenBank/DDBJ whole genome shotgun (WGS) entry which is preliminary data.</text>
</comment>
<accession>A0AAV6SA86</accession>
<evidence type="ECO:0000313" key="2">
    <source>
        <dbReference type="Proteomes" id="UP000693946"/>
    </source>
</evidence>
<gene>
    <name evidence="1" type="ORF">JOB18_026515</name>
</gene>
<keyword evidence="2" id="KW-1185">Reference proteome</keyword>